<dbReference type="Pfam" id="PF08240">
    <property type="entry name" value="ADH_N"/>
    <property type="match status" value="1"/>
</dbReference>
<name>A0ABU0J6C2_9HYPH</name>
<keyword evidence="3" id="KW-1185">Reference proteome</keyword>
<dbReference type="InterPro" id="IPR052711">
    <property type="entry name" value="Zinc_ADH-like"/>
</dbReference>
<gene>
    <name evidence="2" type="ORF">QO011_002805</name>
</gene>
<evidence type="ECO:0000313" key="3">
    <source>
        <dbReference type="Proteomes" id="UP001242480"/>
    </source>
</evidence>
<protein>
    <submittedName>
        <fullName evidence="2">NADPH:quinone reductase-like Zn-dependent oxidoreductase</fullName>
    </submittedName>
</protein>
<dbReference type="Pfam" id="PF00107">
    <property type="entry name" value="ADH_zinc_N"/>
    <property type="match status" value="1"/>
</dbReference>
<dbReference type="InterPro" id="IPR011032">
    <property type="entry name" value="GroES-like_sf"/>
</dbReference>
<sequence length="338" mass="36011">MRAYRLAADEHGHAFALREEADPAPGPTEILVRIRAASLNRRDLMILAGTYPLPARPGIVPLSDGAGEVVAVGGAVTRFRIGDRVTGAYFPRWRDGRLTPDRADQLGCTLDGMLADHAMLDEQWAVGVPDHLTWEEAACLTCAGVTAWNAVTGGEPPVAGQTVLTLGTGGVALFAIQFARLLGCRVIAVTSRAAKAGQLRALGAEHVIDRTDIPAWGAAVRDLTGGEGVDRVVETVGPATLEQSLIASARYGQIMLLITRGDGRPRIEIAGDAWARSLAAIRRLFVGNRADLEAMNRAVAAHRLRPVIDRVFAFEEAHAAYAHAQRGDLFGKVVIRGG</sequence>
<dbReference type="Proteomes" id="UP001242480">
    <property type="component" value="Unassembled WGS sequence"/>
</dbReference>
<dbReference type="CDD" id="cd08276">
    <property type="entry name" value="MDR7"/>
    <property type="match status" value="1"/>
</dbReference>
<evidence type="ECO:0000313" key="2">
    <source>
        <dbReference type="EMBL" id="MDQ0469789.1"/>
    </source>
</evidence>
<dbReference type="SUPFAM" id="SSF50129">
    <property type="entry name" value="GroES-like"/>
    <property type="match status" value="1"/>
</dbReference>
<feature type="domain" description="Enoyl reductase (ER)" evidence="1">
    <location>
        <begin position="12"/>
        <end position="335"/>
    </location>
</feature>
<comment type="caution">
    <text evidence="2">The sequence shown here is derived from an EMBL/GenBank/DDBJ whole genome shotgun (WGS) entry which is preliminary data.</text>
</comment>
<dbReference type="PANTHER" id="PTHR45033">
    <property type="match status" value="1"/>
</dbReference>
<dbReference type="RefSeq" id="WP_307272844.1">
    <property type="nucleotide sequence ID" value="NZ_JAUSVX010000004.1"/>
</dbReference>
<reference evidence="2 3" key="1">
    <citation type="submission" date="2023-07" db="EMBL/GenBank/DDBJ databases">
        <title>Genomic Encyclopedia of Type Strains, Phase IV (KMG-IV): sequencing the most valuable type-strain genomes for metagenomic binning, comparative biology and taxonomic classification.</title>
        <authorList>
            <person name="Goeker M."/>
        </authorList>
    </citation>
    <scope>NUCLEOTIDE SEQUENCE [LARGE SCALE GENOMIC DNA]</scope>
    <source>
        <strain evidence="2 3">DSM 19619</strain>
    </source>
</reference>
<dbReference type="SUPFAM" id="SSF51735">
    <property type="entry name" value="NAD(P)-binding Rossmann-fold domains"/>
    <property type="match status" value="1"/>
</dbReference>
<dbReference type="InterPro" id="IPR013149">
    <property type="entry name" value="ADH-like_C"/>
</dbReference>
<accession>A0ABU0J6C2</accession>
<evidence type="ECO:0000259" key="1">
    <source>
        <dbReference type="SMART" id="SM00829"/>
    </source>
</evidence>
<organism evidence="2 3">
    <name type="scientific">Labrys wisconsinensis</name>
    <dbReference type="NCBI Taxonomy" id="425677"/>
    <lineage>
        <taxon>Bacteria</taxon>
        <taxon>Pseudomonadati</taxon>
        <taxon>Pseudomonadota</taxon>
        <taxon>Alphaproteobacteria</taxon>
        <taxon>Hyphomicrobiales</taxon>
        <taxon>Xanthobacteraceae</taxon>
        <taxon>Labrys</taxon>
    </lineage>
</organism>
<dbReference type="InterPro" id="IPR013154">
    <property type="entry name" value="ADH-like_N"/>
</dbReference>
<dbReference type="Gene3D" id="3.90.180.10">
    <property type="entry name" value="Medium-chain alcohol dehydrogenases, catalytic domain"/>
    <property type="match status" value="1"/>
</dbReference>
<proteinExistence type="predicted"/>
<dbReference type="EMBL" id="JAUSVX010000004">
    <property type="protein sequence ID" value="MDQ0469789.1"/>
    <property type="molecule type" value="Genomic_DNA"/>
</dbReference>
<dbReference type="InterPro" id="IPR036291">
    <property type="entry name" value="NAD(P)-bd_dom_sf"/>
</dbReference>
<dbReference type="PANTHER" id="PTHR45033:SF2">
    <property type="entry name" value="ZINC-TYPE ALCOHOL DEHYDROGENASE-LIKE PROTEIN C1773.06C"/>
    <property type="match status" value="1"/>
</dbReference>
<dbReference type="SMART" id="SM00829">
    <property type="entry name" value="PKS_ER"/>
    <property type="match status" value="1"/>
</dbReference>
<dbReference type="Gene3D" id="3.40.50.720">
    <property type="entry name" value="NAD(P)-binding Rossmann-like Domain"/>
    <property type="match status" value="1"/>
</dbReference>
<dbReference type="InterPro" id="IPR020843">
    <property type="entry name" value="ER"/>
</dbReference>